<gene>
    <name evidence="2" type="ORF">CYLTODRAFT_356232</name>
</gene>
<proteinExistence type="predicted"/>
<dbReference type="InterPro" id="IPR046520">
    <property type="entry name" value="DUF6697"/>
</dbReference>
<feature type="non-terminal residue" evidence="2">
    <location>
        <position position="222"/>
    </location>
</feature>
<evidence type="ECO:0000259" key="1">
    <source>
        <dbReference type="Pfam" id="PF20411"/>
    </source>
</evidence>
<dbReference type="EMBL" id="KN880577">
    <property type="protein sequence ID" value="KIY65784.1"/>
    <property type="molecule type" value="Genomic_DNA"/>
</dbReference>
<evidence type="ECO:0000313" key="2">
    <source>
        <dbReference type="EMBL" id="KIY65784.1"/>
    </source>
</evidence>
<reference evidence="2 3" key="1">
    <citation type="journal article" date="2015" name="Fungal Genet. Biol.">
        <title>Evolution of novel wood decay mechanisms in Agaricales revealed by the genome sequences of Fistulina hepatica and Cylindrobasidium torrendii.</title>
        <authorList>
            <person name="Floudas D."/>
            <person name="Held B.W."/>
            <person name="Riley R."/>
            <person name="Nagy L.G."/>
            <person name="Koehler G."/>
            <person name="Ransdell A.S."/>
            <person name="Younus H."/>
            <person name="Chow J."/>
            <person name="Chiniquy J."/>
            <person name="Lipzen A."/>
            <person name="Tritt A."/>
            <person name="Sun H."/>
            <person name="Haridas S."/>
            <person name="LaButti K."/>
            <person name="Ohm R.A."/>
            <person name="Kues U."/>
            <person name="Blanchette R.A."/>
            <person name="Grigoriev I.V."/>
            <person name="Minto R.E."/>
            <person name="Hibbett D.S."/>
        </authorList>
    </citation>
    <scope>NUCLEOTIDE SEQUENCE [LARGE SCALE GENOMIC DNA]</scope>
    <source>
        <strain evidence="2 3">FP15055 ss-10</strain>
    </source>
</reference>
<dbReference type="OrthoDB" id="3176940at2759"/>
<sequence length="222" mass="25172">MIDNIPDTIRARLDPYNQAFIVPLDDPESHHLVKRKLVYKNYGGGSQDTFTKTGQDALDENPGIRVRHFAMLLRTWNPECPRIPGQPGLFFGCGSLPHWPHASETVFIRITTDAFWRYLGEYEFIKCAPLTVDEFRALPNEAQVSWSSGLAKAKWATEARTRMFLRIQFGREPTLAECTAAPDPKGHISPQQIQAQLSEGKESIGVWAIRCVAYDEELQLEL</sequence>
<dbReference type="AlphaFoldDB" id="A0A0D7B6I8"/>
<feature type="domain" description="DUF6697" evidence="1">
    <location>
        <begin position="33"/>
        <end position="222"/>
    </location>
</feature>
<dbReference type="Pfam" id="PF20411">
    <property type="entry name" value="DUF6697"/>
    <property type="match status" value="1"/>
</dbReference>
<organism evidence="2 3">
    <name type="scientific">Cylindrobasidium torrendii FP15055 ss-10</name>
    <dbReference type="NCBI Taxonomy" id="1314674"/>
    <lineage>
        <taxon>Eukaryota</taxon>
        <taxon>Fungi</taxon>
        <taxon>Dikarya</taxon>
        <taxon>Basidiomycota</taxon>
        <taxon>Agaricomycotina</taxon>
        <taxon>Agaricomycetes</taxon>
        <taxon>Agaricomycetidae</taxon>
        <taxon>Agaricales</taxon>
        <taxon>Marasmiineae</taxon>
        <taxon>Physalacriaceae</taxon>
        <taxon>Cylindrobasidium</taxon>
    </lineage>
</organism>
<evidence type="ECO:0000313" key="3">
    <source>
        <dbReference type="Proteomes" id="UP000054007"/>
    </source>
</evidence>
<name>A0A0D7B6I8_9AGAR</name>
<accession>A0A0D7B6I8</accession>
<dbReference type="Proteomes" id="UP000054007">
    <property type="component" value="Unassembled WGS sequence"/>
</dbReference>
<keyword evidence="3" id="KW-1185">Reference proteome</keyword>
<dbReference type="STRING" id="1314674.A0A0D7B6I8"/>
<protein>
    <recommendedName>
        <fullName evidence="1">DUF6697 domain-containing protein</fullName>
    </recommendedName>
</protein>